<reference evidence="1 2" key="1">
    <citation type="submission" date="2018-06" db="EMBL/GenBank/DDBJ databases">
        <title>Complete genome sequencing of Azospirillum sp. M2T2B2.</title>
        <authorList>
            <person name="Heo J."/>
            <person name="Kim S.-J."/>
            <person name="Kwon S.-W."/>
            <person name="Anandham R."/>
        </authorList>
    </citation>
    <scope>NUCLEOTIDE SEQUENCE [LARGE SCALE GENOMIC DNA]</scope>
    <source>
        <strain evidence="1 2">M2T2B2</strain>
        <plasmid evidence="1 2">unnamed5</plasmid>
    </source>
</reference>
<dbReference type="KEGG" id="azm:DM194_26890"/>
<protein>
    <recommendedName>
        <fullName evidence="3">Glycosyl transferase family 1 domain-containing protein</fullName>
    </recommendedName>
</protein>
<dbReference type="GO" id="GO:0016757">
    <property type="term" value="F:glycosyltransferase activity"/>
    <property type="evidence" value="ECO:0007669"/>
    <property type="project" value="TreeGrafter"/>
</dbReference>
<proteinExistence type="predicted"/>
<dbReference type="Gene3D" id="3.40.50.2000">
    <property type="entry name" value="Glycogen Phosphorylase B"/>
    <property type="match status" value="2"/>
</dbReference>
<geneLocation type="plasmid" evidence="1 2">
    <name>unnamed5</name>
</geneLocation>
<dbReference type="Proteomes" id="UP000249605">
    <property type="component" value="Plasmid unnamed5"/>
</dbReference>
<organism evidence="1 2">
    <name type="scientific">Azospirillum ramasamyi</name>
    <dbReference type="NCBI Taxonomy" id="682998"/>
    <lineage>
        <taxon>Bacteria</taxon>
        <taxon>Pseudomonadati</taxon>
        <taxon>Pseudomonadota</taxon>
        <taxon>Alphaproteobacteria</taxon>
        <taxon>Rhodospirillales</taxon>
        <taxon>Azospirillaceae</taxon>
        <taxon>Azospirillum</taxon>
    </lineage>
</organism>
<evidence type="ECO:0000313" key="1">
    <source>
        <dbReference type="EMBL" id="AWU97912.1"/>
    </source>
</evidence>
<keyword evidence="2" id="KW-1185">Reference proteome</keyword>
<gene>
    <name evidence="1" type="ORF">DM194_26890</name>
</gene>
<sequence>MLKVIIPWKMSFYDGINGYHPLLSSFVESCPEGVETIFPDVNFQFHSSRLNNICYSLMNDAFIFGEGAFRGRIDHKAYMTVFLNSRDPVSQMCIDSLKGNADIVFHHTAPLHSSTLPFILHYESPMTLFFPFLSMGKTRNVSLRIQPIYHMVKAQLESDNCRAIFTHLKSSHETMLRCFDSPTIAAKAHYIPLGVDAPKAMHDRIEQKIRSIPQRKPLNILFTNSAHGHRDGFNLRGGMEVLLAFQRLRQTVPDATLTILSPQLPLESLQGMDLRNVTWIKERIEEEALYELLLAADLFALPAAGLHSYSALRALKFGAVLLCSDAPGYEEYITDGKTGIIIPGRREQVYSPDPQTGWMRDDYSTVHTPQQPIADRLAAAFEWLAQFPEQRQRIAAEAYVHVGERHAIGPWVDNILRIMS</sequence>
<dbReference type="AlphaFoldDB" id="A0A2U9SEH0"/>
<name>A0A2U9SEH0_9PROT</name>
<dbReference type="OrthoDB" id="7307954at2"/>
<accession>A0A2U9SEH0</accession>
<dbReference type="PANTHER" id="PTHR12526">
    <property type="entry name" value="GLYCOSYLTRANSFERASE"/>
    <property type="match status" value="1"/>
</dbReference>
<keyword evidence="1" id="KW-0614">Plasmid</keyword>
<dbReference type="RefSeq" id="WP_111070707.1">
    <property type="nucleotide sequence ID" value="NZ_CP029835.1"/>
</dbReference>
<dbReference type="SUPFAM" id="SSF53756">
    <property type="entry name" value="UDP-Glycosyltransferase/glycogen phosphorylase"/>
    <property type="match status" value="1"/>
</dbReference>
<evidence type="ECO:0008006" key="3">
    <source>
        <dbReference type="Google" id="ProtNLM"/>
    </source>
</evidence>
<dbReference type="EMBL" id="CP029835">
    <property type="protein sequence ID" value="AWU97912.1"/>
    <property type="molecule type" value="Genomic_DNA"/>
</dbReference>
<dbReference type="PANTHER" id="PTHR12526:SF638">
    <property type="entry name" value="SPORE COAT PROTEIN SA"/>
    <property type="match status" value="1"/>
</dbReference>
<dbReference type="Pfam" id="PF13692">
    <property type="entry name" value="Glyco_trans_1_4"/>
    <property type="match status" value="1"/>
</dbReference>
<evidence type="ECO:0000313" key="2">
    <source>
        <dbReference type="Proteomes" id="UP000249605"/>
    </source>
</evidence>